<accession>A0A2G2W1F3</accession>
<comment type="similarity">
    <text evidence="1 3">Belongs to the peptidase S8 family.</text>
</comment>
<comment type="caution">
    <text evidence="6">The sequence shown here is derived from an EMBL/GenBank/DDBJ whole genome shotgun (WGS) entry which is preliminary data.</text>
</comment>
<organism evidence="6 7">
    <name type="scientific">Capsicum baccatum</name>
    <name type="common">Peruvian pepper</name>
    <dbReference type="NCBI Taxonomy" id="33114"/>
    <lineage>
        <taxon>Eukaryota</taxon>
        <taxon>Viridiplantae</taxon>
        <taxon>Streptophyta</taxon>
        <taxon>Embryophyta</taxon>
        <taxon>Tracheophyta</taxon>
        <taxon>Spermatophyta</taxon>
        <taxon>Magnoliopsida</taxon>
        <taxon>eudicotyledons</taxon>
        <taxon>Gunneridae</taxon>
        <taxon>Pentapetalae</taxon>
        <taxon>asterids</taxon>
        <taxon>lamiids</taxon>
        <taxon>Solanales</taxon>
        <taxon>Solanaceae</taxon>
        <taxon>Solanoideae</taxon>
        <taxon>Capsiceae</taxon>
        <taxon>Capsicum</taxon>
    </lineage>
</organism>
<dbReference type="InterPro" id="IPR041469">
    <property type="entry name" value="Subtilisin-like_FN3"/>
</dbReference>
<feature type="domain" description="Peptidase S8/S53" evidence="4">
    <location>
        <begin position="21"/>
        <end position="305"/>
    </location>
</feature>
<evidence type="ECO:0000313" key="7">
    <source>
        <dbReference type="Proteomes" id="UP000224567"/>
    </source>
</evidence>
<reference evidence="7" key="2">
    <citation type="journal article" date="2017" name="J. Anim. Genet.">
        <title>Multiple reference genome sequences of hot pepper reveal the massive evolution of plant disease resistance genes by retroduplication.</title>
        <authorList>
            <person name="Kim S."/>
            <person name="Park J."/>
            <person name="Yeom S.-I."/>
            <person name="Kim Y.-M."/>
            <person name="Seo E."/>
            <person name="Kim K.-T."/>
            <person name="Kim M.-S."/>
            <person name="Lee J.M."/>
            <person name="Cheong K."/>
            <person name="Shin H.-S."/>
            <person name="Kim S.-B."/>
            <person name="Han K."/>
            <person name="Lee J."/>
            <person name="Park M."/>
            <person name="Lee H.-A."/>
            <person name="Lee H.-Y."/>
            <person name="Lee Y."/>
            <person name="Oh S."/>
            <person name="Lee J.H."/>
            <person name="Choi E."/>
            <person name="Choi E."/>
            <person name="Lee S.E."/>
            <person name="Jeon J."/>
            <person name="Kim H."/>
            <person name="Choi G."/>
            <person name="Song H."/>
            <person name="Lee J."/>
            <person name="Lee S.-C."/>
            <person name="Kwon J.-K."/>
            <person name="Lee H.-Y."/>
            <person name="Koo N."/>
            <person name="Hong Y."/>
            <person name="Kim R.W."/>
            <person name="Kang W.-H."/>
            <person name="Huh J.H."/>
            <person name="Kang B.-C."/>
            <person name="Yang T.-J."/>
            <person name="Lee Y.-H."/>
            <person name="Bennetzen J.L."/>
            <person name="Choi D."/>
        </authorList>
    </citation>
    <scope>NUCLEOTIDE SEQUENCE [LARGE SCALE GENOMIC DNA]</scope>
    <source>
        <strain evidence="7">cv. PBC81</strain>
    </source>
</reference>
<dbReference type="InterPro" id="IPR045051">
    <property type="entry name" value="SBT"/>
</dbReference>
<proteinExistence type="inferred from homology"/>
<evidence type="ECO:0000256" key="2">
    <source>
        <dbReference type="ARBA" id="ARBA00022729"/>
    </source>
</evidence>
<comment type="caution">
    <text evidence="3">Lacks conserved residue(s) required for the propagation of feature annotation.</text>
</comment>
<sequence>MMEVNGLNQTMVDKLYKLSPLDDIGHGTHVAYTAAGSYVNNVKYYGLNMGTVHGGAPLARLAIYKVGWETEGTMISNIDVLAVIDDAIKDGVDILSASIGADGFIRFDDFNEDNILGLGSFHAVSHGIPFIASAMNNGPKPYTVEATSPWLISVASRNSDREIVTPLTLGNNKTILIPLVTMASKPPPLPPLTALSPPLEFQTLRDDIRAIRNQLGVFLDDTSKRLESLELNQNTSRNNSMSISSFSRRRQWLQTPVRNIMAAPHITGIVALLKIAHPDWSPAAIKSALMTTAWNEDTYATEIYTEGTGGKLADSFDIGSGICNPNGAVDPGLIYDMDTNDYSNYVCSLGYSNDEVYNATTYHSDTKKSTSSGGIVCLKEVHSRLDMNLPPISIPNLKDSVTLKRTVTNVENVNSVYKLVVKPPRNTAIKVTPDVLKFNAKIKKISFEVKITSTYQQSSKFTFGSFAWSDGKHFVRIPIAVRKQIDE</sequence>
<dbReference type="STRING" id="33114.A0A2G2W1F3"/>
<name>A0A2G2W1F3_CAPBA</name>
<dbReference type="PANTHER" id="PTHR10795">
    <property type="entry name" value="PROPROTEIN CONVERTASE SUBTILISIN/KEXIN"/>
    <property type="match status" value="1"/>
</dbReference>
<evidence type="ECO:0000256" key="1">
    <source>
        <dbReference type="ARBA" id="ARBA00011073"/>
    </source>
</evidence>
<dbReference type="Gene3D" id="2.60.40.2310">
    <property type="match status" value="1"/>
</dbReference>
<feature type="domain" description="Subtilisin-like protease fibronectin type-III" evidence="5">
    <location>
        <begin position="386"/>
        <end position="481"/>
    </location>
</feature>
<dbReference type="InterPro" id="IPR036852">
    <property type="entry name" value="Peptidase_S8/S53_dom_sf"/>
</dbReference>
<dbReference type="Pfam" id="PF00082">
    <property type="entry name" value="Peptidase_S8"/>
    <property type="match status" value="1"/>
</dbReference>
<gene>
    <name evidence="6" type="ORF">CQW23_22592</name>
</gene>
<dbReference type="Proteomes" id="UP000224567">
    <property type="component" value="Unassembled WGS sequence"/>
</dbReference>
<dbReference type="Pfam" id="PF17766">
    <property type="entry name" value="fn3_6"/>
    <property type="match status" value="1"/>
</dbReference>
<protein>
    <submittedName>
        <fullName evidence="6">Uncharacterized protein</fullName>
    </submittedName>
</protein>
<dbReference type="GO" id="GO:0006508">
    <property type="term" value="P:proteolysis"/>
    <property type="evidence" value="ECO:0007669"/>
    <property type="project" value="InterPro"/>
</dbReference>
<dbReference type="EMBL" id="MLFT02000009">
    <property type="protein sequence ID" value="PHT39019.1"/>
    <property type="molecule type" value="Genomic_DNA"/>
</dbReference>
<dbReference type="InterPro" id="IPR000209">
    <property type="entry name" value="Peptidase_S8/S53_dom"/>
</dbReference>
<evidence type="ECO:0000259" key="5">
    <source>
        <dbReference type="Pfam" id="PF17766"/>
    </source>
</evidence>
<dbReference type="Gene3D" id="3.40.50.200">
    <property type="entry name" value="Peptidase S8/S53 domain"/>
    <property type="match status" value="2"/>
</dbReference>
<dbReference type="GO" id="GO:0004252">
    <property type="term" value="F:serine-type endopeptidase activity"/>
    <property type="evidence" value="ECO:0007669"/>
    <property type="project" value="InterPro"/>
</dbReference>
<dbReference type="AlphaFoldDB" id="A0A2G2W1F3"/>
<reference evidence="6 7" key="1">
    <citation type="journal article" date="2017" name="Genome Biol.">
        <title>New reference genome sequences of hot pepper reveal the massive evolution of plant disease-resistance genes by retroduplication.</title>
        <authorList>
            <person name="Kim S."/>
            <person name="Park J."/>
            <person name="Yeom S.I."/>
            <person name="Kim Y.M."/>
            <person name="Seo E."/>
            <person name="Kim K.T."/>
            <person name="Kim M.S."/>
            <person name="Lee J.M."/>
            <person name="Cheong K."/>
            <person name="Shin H.S."/>
            <person name="Kim S.B."/>
            <person name="Han K."/>
            <person name="Lee J."/>
            <person name="Park M."/>
            <person name="Lee H.A."/>
            <person name="Lee H.Y."/>
            <person name="Lee Y."/>
            <person name="Oh S."/>
            <person name="Lee J.H."/>
            <person name="Choi E."/>
            <person name="Choi E."/>
            <person name="Lee S.E."/>
            <person name="Jeon J."/>
            <person name="Kim H."/>
            <person name="Choi G."/>
            <person name="Song H."/>
            <person name="Lee J."/>
            <person name="Lee S.C."/>
            <person name="Kwon J.K."/>
            <person name="Lee H.Y."/>
            <person name="Koo N."/>
            <person name="Hong Y."/>
            <person name="Kim R.W."/>
            <person name="Kang W.H."/>
            <person name="Huh J.H."/>
            <person name="Kang B.C."/>
            <person name="Yang T.J."/>
            <person name="Lee Y.H."/>
            <person name="Bennetzen J.L."/>
            <person name="Choi D."/>
        </authorList>
    </citation>
    <scope>NUCLEOTIDE SEQUENCE [LARGE SCALE GENOMIC DNA]</scope>
    <source>
        <strain evidence="7">cv. PBC81</strain>
    </source>
</reference>
<dbReference type="SUPFAM" id="SSF52743">
    <property type="entry name" value="Subtilisin-like"/>
    <property type="match status" value="1"/>
</dbReference>
<dbReference type="PROSITE" id="PS51892">
    <property type="entry name" value="SUBTILASE"/>
    <property type="match status" value="1"/>
</dbReference>
<evidence type="ECO:0000259" key="4">
    <source>
        <dbReference type="Pfam" id="PF00082"/>
    </source>
</evidence>
<dbReference type="OrthoDB" id="206201at2759"/>
<keyword evidence="2" id="KW-0732">Signal</keyword>
<dbReference type="Gene3D" id="3.50.30.30">
    <property type="match status" value="1"/>
</dbReference>
<keyword evidence="7" id="KW-1185">Reference proteome</keyword>
<evidence type="ECO:0000256" key="3">
    <source>
        <dbReference type="PROSITE-ProRule" id="PRU01240"/>
    </source>
</evidence>
<evidence type="ECO:0000313" key="6">
    <source>
        <dbReference type="EMBL" id="PHT39019.1"/>
    </source>
</evidence>